<comment type="cofactor">
    <cofactor evidence="12">
        <name>Zn(2+)</name>
        <dbReference type="ChEBI" id="CHEBI:29105"/>
    </cofactor>
    <text evidence="12">Binds 1 zinc ion per subunit.</text>
</comment>
<evidence type="ECO:0000256" key="1">
    <source>
        <dbReference type="ARBA" id="ARBA00004496"/>
    </source>
</evidence>
<dbReference type="EMBL" id="DSID01000783">
    <property type="protein sequence ID" value="HEX71617.1"/>
    <property type="molecule type" value="Genomic_DNA"/>
</dbReference>
<evidence type="ECO:0000256" key="8">
    <source>
        <dbReference type="ARBA" id="ARBA00022833"/>
    </source>
</evidence>
<keyword evidence="6" id="KW-0678">Repressor</keyword>
<dbReference type="PANTHER" id="PTHR33202:SF2">
    <property type="entry name" value="FERRIC UPTAKE REGULATION PROTEIN"/>
    <property type="match status" value="1"/>
</dbReference>
<dbReference type="InterPro" id="IPR002481">
    <property type="entry name" value="FUR"/>
</dbReference>
<dbReference type="GO" id="GO:0003700">
    <property type="term" value="F:DNA-binding transcription factor activity"/>
    <property type="evidence" value="ECO:0007669"/>
    <property type="project" value="InterPro"/>
</dbReference>
<feature type="binding site" evidence="13">
    <location>
        <position position="110"/>
    </location>
    <ligand>
        <name>Fe cation</name>
        <dbReference type="ChEBI" id="CHEBI:24875"/>
    </ligand>
</feature>
<dbReference type="SUPFAM" id="SSF46785">
    <property type="entry name" value="Winged helix' DNA-binding domain"/>
    <property type="match status" value="1"/>
</dbReference>
<evidence type="ECO:0000256" key="12">
    <source>
        <dbReference type="PIRSR" id="PIRSR602481-1"/>
    </source>
</evidence>
<comment type="caution">
    <text evidence="14">The sequence shown here is derived from an EMBL/GenBank/DDBJ whole genome shotgun (WGS) entry which is preliminary data.</text>
</comment>
<dbReference type="Pfam" id="PF01475">
    <property type="entry name" value="FUR"/>
    <property type="match status" value="1"/>
</dbReference>
<feature type="binding site" evidence="12">
    <location>
        <position position="138"/>
    </location>
    <ligand>
        <name>Zn(2+)</name>
        <dbReference type="ChEBI" id="CHEBI:29105"/>
    </ligand>
</feature>
<feature type="binding site" evidence="13">
    <location>
        <position position="127"/>
    </location>
    <ligand>
        <name>Fe cation</name>
        <dbReference type="ChEBI" id="CHEBI:24875"/>
    </ligand>
</feature>
<evidence type="ECO:0000256" key="3">
    <source>
        <dbReference type="ARBA" id="ARBA00011738"/>
    </source>
</evidence>
<accession>A0A7C2WSD0</accession>
<dbReference type="PANTHER" id="PTHR33202">
    <property type="entry name" value="ZINC UPTAKE REGULATION PROTEIN"/>
    <property type="match status" value="1"/>
</dbReference>
<dbReference type="Gene3D" id="3.30.1490.190">
    <property type="match status" value="1"/>
</dbReference>
<evidence type="ECO:0000256" key="4">
    <source>
        <dbReference type="ARBA" id="ARBA00020910"/>
    </source>
</evidence>
<evidence type="ECO:0000256" key="5">
    <source>
        <dbReference type="ARBA" id="ARBA00022490"/>
    </source>
</evidence>
<dbReference type="InterPro" id="IPR043135">
    <property type="entry name" value="Fur_C"/>
</dbReference>
<dbReference type="InterPro" id="IPR036388">
    <property type="entry name" value="WH-like_DNA-bd_sf"/>
</dbReference>
<comment type="cofactor">
    <cofactor evidence="13">
        <name>Mn(2+)</name>
        <dbReference type="ChEBI" id="CHEBI:29035"/>
    </cofactor>
    <cofactor evidence="13">
        <name>Fe(2+)</name>
        <dbReference type="ChEBI" id="CHEBI:29033"/>
    </cofactor>
    <text evidence="13">Binds 1 Mn(2+) or Fe(2+) ion per subunit.</text>
</comment>
<dbReference type="InterPro" id="IPR036390">
    <property type="entry name" value="WH_DNA-bd_sf"/>
</dbReference>
<organism evidence="14">
    <name type="scientific">Thermorudis sp</name>
    <dbReference type="NCBI Taxonomy" id="1969470"/>
    <lineage>
        <taxon>Bacteria</taxon>
        <taxon>Pseudomonadati</taxon>
        <taxon>Thermomicrobiota</taxon>
        <taxon>Thermomicrobia</taxon>
        <taxon>Thermomicrobia incertae sedis</taxon>
        <taxon>Thermorudis</taxon>
    </lineage>
</organism>
<evidence type="ECO:0000256" key="10">
    <source>
        <dbReference type="ARBA" id="ARBA00023125"/>
    </source>
</evidence>
<dbReference type="CDD" id="cd07153">
    <property type="entry name" value="Fur_like"/>
    <property type="match status" value="1"/>
</dbReference>
<evidence type="ECO:0000256" key="7">
    <source>
        <dbReference type="ARBA" id="ARBA00022723"/>
    </source>
</evidence>
<dbReference type="GO" id="GO:1900376">
    <property type="term" value="P:regulation of secondary metabolite biosynthetic process"/>
    <property type="evidence" value="ECO:0007669"/>
    <property type="project" value="TreeGrafter"/>
</dbReference>
<keyword evidence="5" id="KW-0963">Cytoplasm</keyword>
<reference evidence="14" key="1">
    <citation type="journal article" date="2020" name="mSystems">
        <title>Genome- and Community-Level Interaction Insights into Carbon Utilization and Element Cycling Functions of Hydrothermarchaeota in Hydrothermal Sediment.</title>
        <authorList>
            <person name="Zhou Z."/>
            <person name="Liu Y."/>
            <person name="Xu W."/>
            <person name="Pan J."/>
            <person name="Luo Z.H."/>
            <person name="Li M."/>
        </authorList>
    </citation>
    <scope>NUCLEOTIDE SEQUENCE [LARGE SCALE GENOMIC DNA]</scope>
    <source>
        <strain evidence="14">SpSt-192</strain>
    </source>
</reference>
<gene>
    <name evidence="14" type="ORF">ENP13_10320</name>
</gene>
<name>A0A7C2WSD0_9BACT</name>
<dbReference type="GO" id="GO:0000976">
    <property type="term" value="F:transcription cis-regulatory region binding"/>
    <property type="evidence" value="ECO:0007669"/>
    <property type="project" value="TreeGrafter"/>
</dbReference>
<dbReference type="GO" id="GO:0008270">
    <property type="term" value="F:zinc ion binding"/>
    <property type="evidence" value="ECO:0007669"/>
    <property type="project" value="TreeGrafter"/>
</dbReference>
<comment type="subunit">
    <text evidence="3">Homodimer.</text>
</comment>
<keyword evidence="8 12" id="KW-0862">Zinc</keyword>
<dbReference type="GO" id="GO:0045892">
    <property type="term" value="P:negative regulation of DNA-templated transcription"/>
    <property type="evidence" value="ECO:0007669"/>
    <property type="project" value="TreeGrafter"/>
</dbReference>
<keyword evidence="13" id="KW-0408">Iron</keyword>
<evidence type="ECO:0000256" key="9">
    <source>
        <dbReference type="ARBA" id="ARBA00023015"/>
    </source>
</evidence>
<dbReference type="AlphaFoldDB" id="A0A7C2WSD0"/>
<feature type="binding site" evidence="12">
    <location>
        <position position="135"/>
    </location>
    <ligand>
        <name>Zn(2+)</name>
        <dbReference type="ChEBI" id="CHEBI:29105"/>
    </ligand>
</feature>
<feature type="binding site" evidence="12">
    <location>
        <position position="95"/>
    </location>
    <ligand>
        <name>Zn(2+)</name>
        <dbReference type="ChEBI" id="CHEBI:29105"/>
    </ligand>
</feature>
<evidence type="ECO:0000256" key="2">
    <source>
        <dbReference type="ARBA" id="ARBA00007957"/>
    </source>
</evidence>
<sequence length="152" mass="16462">MLAEAEILERLQELGLRVTQPRRLIVRSVLSQNGPFSAEELLSQLHQSTSAPGRATVFRTLDLLVEIGVLDRVHHPSGLHRYVLAGVDHHHHVVCSQCGAVADFNGCNVEELIAAAVSQTGFQINGHWLELFGICATCQQASAPTRSPAGLP</sequence>
<evidence type="ECO:0000256" key="6">
    <source>
        <dbReference type="ARBA" id="ARBA00022491"/>
    </source>
</evidence>
<feature type="binding site" evidence="12">
    <location>
        <position position="98"/>
    </location>
    <ligand>
        <name>Zn(2+)</name>
        <dbReference type="ChEBI" id="CHEBI:29105"/>
    </ligand>
</feature>
<comment type="similarity">
    <text evidence="2">Belongs to the Fur family.</text>
</comment>
<keyword evidence="9" id="KW-0805">Transcription regulation</keyword>
<keyword evidence="7 12" id="KW-0479">Metal-binding</keyword>
<proteinExistence type="inferred from homology"/>
<evidence type="ECO:0000256" key="13">
    <source>
        <dbReference type="PIRSR" id="PIRSR602481-2"/>
    </source>
</evidence>
<keyword evidence="10" id="KW-0238">DNA-binding</keyword>
<dbReference type="GO" id="GO:0005829">
    <property type="term" value="C:cytosol"/>
    <property type="evidence" value="ECO:0007669"/>
    <property type="project" value="TreeGrafter"/>
</dbReference>
<dbReference type="Gene3D" id="1.10.10.10">
    <property type="entry name" value="Winged helix-like DNA-binding domain superfamily/Winged helix DNA-binding domain"/>
    <property type="match status" value="1"/>
</dbReference>
<evidence type="ECO:0000313" key="14">
    <source>
        <dbReference type="EMBL" id="HEX71617.1"/>
    </source>
</evidence>
<evidence type="ECO:0000256" key="11">
    <source>
        <dbReference type="ARBA" id="ARBA00023163"/>
    </source>
</evidence>
<protein>
    <recommendedName>
        <fullName evidence="4">Ferric uptake regulation protein</fullName>
    </recommendedName>
</protein>
<comment type="subcellular location">
    <subcellularLocation>
        <location evidence="1">Cytoplasm</location>
    </subcellularLocation>
</comment>
<feature type="binding site" evidence="13">
    <location>
        <position position="89"/>
    </location>
    <ligand>
        <name>Fe cation</name>
        <dbReference type="ChEBI" id="CHEBI:24875"/>
    </ligand>
</feature>
<keyword evidence="11" id="KW-0804">Transcription</keyword>